<feature type="region of interest" description="Disordered" evidence="1">
    <location>
        <begin position="117"/>
        <end position="177"/>
    </location>
</feature>
<evidence type="ECO:0000256" key="1">
    <source>
        <dbReference type="SAM" id="MobiDB-lite"/>
    </source>
</evidence>
<sequence>MPMISGNGSRATSQSSSISDAFWNPYNHMSEASSDIGESLNTVHDGVVNDAPDVVWDLQDVPGSFSQPESGFFGNHHSEKLEEKCPVKEVAEVANDDSQPPLTPCTPGRVFAVAKPVKKGRSWQAPLPPGAVNLPSQEDEGAAGPTGPAGPAGAGPVGPVGPGPVVPGKVKGPSLAP</sequence>
<organism evidence="2 3">
    <name type="scientific">Effrenium voratum</name>
    <dbReference type="NCBI Taxonomy" id="2562239"/>
    <lineage>
        <taxon>Eukaryota</taxon>
        <taxon>Sar</taxon>
        <taxon>Alveolata</taxon>
        <taxon>Dinophyceae</taxon>
        <taxon>Suessiales</taxon>
        <taxon>Symbiodiniaceae</taxon>
        <taxon>Effrenium</taxon>
    </lineage>
</organism>
<dbReference type="EMBL" id="CAUJNA010001247">
    <property type="protein sequence ID" value="CAJ1385545.1"/>
    <property type="molecule type" value="Genomic_DNA"/>
</dbReference>
<reference evidence="2" key="1">
    <citation type="submission" date="2023-08" db="EMBL/GenBank/DDBJ databases">
        <authorList>
            <person name="Chen Y."/>
            <person name="Shah S."/>
            <person name="Dougan E. K."/>
            <person name="Thang M."/>
            <person name="Chan C."/>
        </authorList>
    </citation>
    <scope>NUCLEOTIDE SEQUENCE</scope>
</reference>
<name>A0AA36MTP9_9DINO</name>
<dbReference type="Proteomes" id="UP001178507">
    <property type="component" value="Unassembled WGS sequence"/>
</dbReference>
<keyword evidence="3" id="KW-1185">Reference proteome</keyword>
<gene>
    <name evidence="2" type="ORF">EVOR1521_LOCUS12129</name>
</gene>
<feature type="compositionally biased region" description="Low complexity" evidence="1">
    <location>
        <begin position="166"/>
        <end position="177"/>
    </location>
</feature>
<comment type="caution">
    <text evidence="2">The sequence shown here is derived from an EMBL/GenBank/DDBJ whole genome shotgun (WGS) entry which is preliminary data.</text>
</comment>
<dbReference type="AlphaFoldDB" id="A0AA36MTP9"/>
<proteinExistence type="predicted"/>
<feature type="region of interest" description="Disordered" evidence="1">
    <location>
        <begin position="1"/>
        <end position="24"/>
    </location>
</feature>
<feature type="compositionally biased region" description="Polar residues" evidence="1">
    <location>
        <begin position="1"/>
        <end position="19"/>
    </location>
</feature>
<accession>A0AA36MTP9</accession>
<protein>
    <submittedName>
        <fullName evidence="2">Uncharacterized protein</fullName>
    </submittedName>
</protein>
<evidence type="ECO:0000313" key="3">
    <source>
        <dbReference type="Proteomes" id="UP001178507"/>
    </source>
</evidence>
<evidence type="ECO:0000313" key="2">
    <source>
        <dbReference type="EMBL" id="CAJ1385545.1"/>
    </source>
</evidence>